<keyword evidence="1" id="KW-0547">Nucleotide-binding</keyword>
<proteinExistence type="predicted"/>
<evidence type="ECO:0000256" key="1">
    <source>
        <dbReference type="PROSITE-ProRule" id="PRU00409"/>
    </source>
</evidence>
<feature type="domain" description="ATP-grasp" evidence="2">
    <location>
        <begin position="125"/>
        <end position="323"/>
    </location>
</feature>
<dbReference type="EMBL" id="JACRSQ010000016">
    <property type="protein sequence ID" value="MBC8544063.1"/>
    <property type="molecule type" value="Genomic_DNA"/>
</dbReference>
<evidence type="ECO:0000313" key="3">
    <source>
        <dbReference type="EMBL" id="MBC8544063.1"/>
    </source>
</evidence>
<dbReference type="AlphaFoldDB" id="A0A926DUA2"/>
<dbReference type="PROSITE" id="PS50975">
    <property type="entry name" value="ATP_GRASP"/>
    <property type="match status" value="1"/>
</dbReference>
<sequence>MKITEREFIPVLFASDINTYSMARAFHEAYGVKSMVIGKYPTGPSYNSRIVDFTANERIDQPDVFLKTVNDLAAKFPDKTLIAIGCGDSYAALISQNKAQFAKNVIAPYIDYSLMEELIKKENFYKMCDQYGLEYPDTFVYKAEMGMNYELPFGAPYILKPSNSVAYWEHPFETQKKVYKLNTREELNQVIGQIYGAGYADSLIIQDFIPGDDSYMRVLTSYSGKDRKVKLMCLGHVLLEEHTPHGLGNHAVIITEQNRELMEKIKGFLEAISYTGFSNFDIKYDERDKKFKVFEINLRQGRSNYYVTGAGYNLATYIVQDYIENKKLDLVLAGKRKLWLVIPRRVAFRYVRNDLAKIEMKDVLREYGYVNPMFYKGDLGFARLRFVLRNYVSHYVKYRKYMGSGK</sequence>
<protein>
    <submittedName>
        <fullName evidence="3">ATP-grasp domain-containing protein</fullName>
    </submittedName>
</protein>
<dbReference type="GO" id="GO:0046872">
    <property type="term" value="F:metal ion binding"/>
    <property type="evidence" value="ECO:0007669"/>
    <property type="project" value="InterPro"/>
</dbReference>
<dbReference type="Proteomes" id="UP000657006">
    <property type="component" value="Unassembled WGS sequence"/>
</dbReference>
<dbReference type="RefSeq" id="WP_177717779.1">
    <property type="nucleotide sequence ID" value="NZ_JACRSQ010000016.1"/>
</dbReference>
<evidence type="ECO:0000313" key="4">
    <source>
        <dbReference type="Proteomes" id="UP000657006"/>
    </source>
</evidence>
<dbReference type="Gene3D" id="3.30.470.20">
    <property type="entry name" value="ATP-grasp fold, B domain"/>
    <property type="match status" value="1"/>
</dbReference>
<keyword evidence="1" id="KW-0067">ATP-binding</keyword>
<comment type="caution">
    <text evidence="3">The sequence shown here is derived from an EMBL/GenBank/DDBJ whole genome shotgun (WGS) entry which is preliminary data.</text>
</comment>
<dbReference type="InterPro" id="IPR011761">
    <property type="entry name" value="ATP-grasp"/>
</dbReference>
<name>A0A926DUA2_9FIRM</name>
<organism evidence="3 4">
    <name type="scientific">Bianquea renquensis</name>
    <dbReference type="NCBI Taxonomy" id="2763661"/>
    <lineage>
        <taxon>Bacteria</taxon>
        <taxon>Bacillati</taxon>
        <taxon>Bacillota</taxon>
        <taxon>Clostridia</taxon>
        <taxon>Eubacteriales</taxon>
        <taxon>Bianqueaceae</taxon>
        <taxon>Bianquea</taxon>
    </lineage>
</organism>
<keyword evidence="4" id="KW-1185">Reference proteome</keyword>
<dbReference type="GO" id="GO:0005524">
    <property type="term" value="F:ATP binding"/>
    <property type="evidence" value="ECO:0007669"/>
    <property type="project" value="UniProtKB-UniRule"/>
</dbReference>
<accession>A0A926DUA2</accession>
<reference evidence="3" key="1">
    <citation type="submission" date="2020-08" db="EMBL/GenBank/DDBJ databases">
        <title>Genome public.</title>
        <authorList>
            <person name="Liu C."/>
            <person name="Sun Q."/>
        </authorList>
    </citation>
    <scope>NUCLEOTIDE SEQUENCE</scope>
    <source>
        <strain evidence="3">NSJ-32</strain>
    </source>
</reference>
<evidence type="ECO:0000259" key="2">
    <source>
        <dbReference type="PROSITE" id="PS50975"/>
    </source>
</evidence>
<dbReference type="SUPFAM" id="SSF56059">
    <property type="entry name" value="Glutathione synthetase ATP-binding domain-like"/>
    <property type="match status" value="1"/>
</dbReference>
<gene>
    <name evidence="3" type="ORF">H8730_10940</name>
</gene>